<keyword evidence="2" id="KW-1185">Reference proteome</keyword>
<proteinExistence type="predicted"/>
<evidence type="ECO:0000313" key="2">
    <source>
        <dbReference type="Proteomes" id="UP000265520"/>
    </source>
</evidence>
<comment type="caution">
    <text evidence="1">The sequence shown here is derived from an EMBL/GenBank/DDBJ whole genome shotgun (WGS) entry which is preliminary data.</text>
</comment>
<reference evidence="1 2" key="1">
    <citation type="journal article" date="2018" name="Front. Plant Sci.">
        <title>Red Clover (Trifolium pratense) and Zigzag Clover (T. medium) - A Picture of Genomic Similarities and Differences.</title>
        <authorList>
            <person name="Dluhosova J."/>
            <person name="Istvanek J."/>
            <person name="Nedelnik J."/>
            <person name="Repkova J."/>
        </authorList>
    </citation>
    <scope>NUCLEOTIDE SEQUENCE [LARGE SCALE GENOMIC DNA]</scope>
    <source>
        <strain evidence="2">cv. 10/8</strain>
        <tissue evidence="1">Leaf</tissue>
    </source>
</reference>
<feature type="non-terminal residue" evidence="1">
    <location>
        <position position="62"/>
    </location>
</feature>
<organism evidence="1 2">
    <name type="scientific">Trifolium medium</name>
    <dbReference type="NCBI Taxonomy" id="97028"/>
    <lineage>
        <taxon>Eukaryota</taxon>
        <taxon>Viridiplantae</taxon>
        <taxon>Streptophyta</taxon>
        <taxon>Embryophyta</taxon>
        <taxon>Tracheophyta</taxon>
        <taxon>Spermatophyta</taxon>
        <taxon>Magnoliopsida</taxon>
        <taxon>eudicotyledons</taxon>
        <taxon>Gunneridae</taxon>
        <taxon>Pentapetalae</taxon>
        <taxon>rosids</taxon>
        <taxon>fabids</taxon>
        <taxon>Fabales</taxon>
        <taxon>Fabaceae</taxon>
        <taxon>Papilionoideae</taxon>
        <taxon>50 kb inversion clade</taxon>
        <taxon>NPAAA clade</taxon>
        <taxon>Hologalegina</taxon>
        <taxon>IRL clade</taxon>
        <taxon>Trifolieae</taxon>
        <taxon>Trifolium</taxon>
    </lineage>
</organism>
<protein>
    <submittedName>
        <fullName evidence="1">Uncharacterized protein</fullName>
    </submittedName>
</protein>
<dbReference type="AlphaFoldDB" id="A0A392TPS9"/>
<accession>A0A392TPS9</accession>
<dbReference type="EMBL" id="LXQA010628903">
    <property type="protein sequence ID" value="MCI62982.1"/>
    <property type="molecule type" value="Genomic_DNA"/>
</dbReference>
<evidence type="ECO:0000313" key="1">
    <source>
        <dbReference type="EMBL" id="MCI62982.1"/>
    </source>
</evidence>
<sequence length="62" mass="7155">MPCASVICAPDLPQGERVVLHVLYKTGNKLEVARCEVKCYLCVLYCLSRFQKCDCITWKMQR</sequence>
<name>A0A392TPS9_9FABA</name>
<dbReference type="Proteomes" id="UP000265520">
    <property type="component" value="Unassembled WGS sequence"/>
</dbReference>